<comment type="similarity">
    <text evidence="3">Belongs to the cytochrome P450 family.</text>
</comment>
<comment type="subcellular location">
    <subcellularLocation>
        <location evidence="2">Membrane</location>
    </subcellularLocation>
</comment>
<protein>
    <submittedName>
        <fullName evidence="14">Cytochrome</fullName>
    </submittedName>
</protein>
<keyword evidence="5" id="KW-0812">Transmembrane</keyword>
<keyword evidence="10" id="KW-0503">Monooxygenase</keyword>
<keyword evidence="8" id="KW-0560">Oxidoreductase</keyword>
<evidence type="ECO:0000256" key="12">
    <source>
        <dbReference type="SAM" id="Coils"/>
    </source>
</evidence>
<dbReference type="PANTHER" id="PTHR24282:SF250">
    <property type="entry name" value="CYTOCHROME P450 CYP72A219-LIKE"/>
    <property type="match status" value="1"/>
</dbReference>
<evidence type="ECO:0000256" key="11">
    <source>
        <dbReference type="ARBA" id="ARBA00023136"/>
    </source>
</evidence>
<dbReference type="GO" id="GO:0004497">
    <property type="term" value="F:monooxygenase activity"/>
    <property type="evidence" value="ECO:0007669"/>
    <property type="project" value="UniProtKB-KW"/>
</dbReference>
<evidence type="ECO:0000256" key="3">
    <source>
        <dbReference type="ARBA" id="ARBA00010617"/>
    </source>
</evidence>
<evidence type="ECO:0000256" key="10">
    <source>
        <dbReference type="ARBA" id="ARBA00023033"/>
    </source>
</evidence>
<evidence type="ECO:0000256" key="1">
    <source>
        <dbReference type="ARBA" id="ARBA00001971"/>
    </source>
</evidence>
<evidence type="ECO:0000256" key="9">
    <source>
        <dbReference type="ARBA" id="ARBA00023004"/>
    </source>
</evidence>
<dbReference type="Proteomes" id="UP001604336">
    <property type="component" value="Unassembled WGS sequence"/>
</dbReference>
<dbReference type="PRINTS" id="PR00464">
    <property type="entry name" value="EP450II"/>
</dbReference>
<dbReference type="EMBL" id="JBFOLK010000013">
    <property type="protein sequence ID" value="KAL2467086.1"/>
    <property type="molecule type" value="Genomic_DNA"/>
</dbReference>
<keyword evidence="9" id="KW-0408">Iron</keyword>
<dbReference type="PANTHER" id="PTHR24282">
    <property type="entry name" value="CYTOCHROME P450 FAMILY MEMBER"/>
    <property type="match status" value="1"/>
</dbReference>
<dbReference type="Gene3D" id="1.10.630.10">
    <property type="entry name" value="Cytochrome P450"/>
    <property type="match status" value="2"/>
</dbReference>
<evidence type="ECO:0000256" key="13">
    <source>
        <dbReference type="SAM" id="MobiDB-lite"/>
    </source>
</evidence>
<keyword evidence="7" id="KW-1133">Transmembrane helix</keyword>
<dbReference type="AlphaFoldDB" id="A0ABD1PT31"/>
<dbReference type="SUPFAM" id="SSF48264">
    <property type="entry name" value="Cytochrome P450"/>
    <property type="match status" value="1"/>
</dbReference>
<feature type="compositionally biased region" description="Basic residues" evidence="13">
    <location>
        <begin position="409"/>
        <end position="418"/>
    </location>
</feature>
<keyword evidence="4" id="KW-0349">Heme</keyword>
<evidence type="ECO:0000313" key="14">
    <source>
        <dbReference type="EMBL" id="KAL2467086.1"/>
    </source>
</evidence>
<feature type="compositionally biased region" description="Polar residues" evidence="13">
    <location>
        <begin position="320"/>
        <end position="337"/>
    </location>
</feature>
<evidence type="ECO:0000256" key="8">
    <source>
        <dbReference type="ARBA" id="ARBA00023002"/>
    </source>
</evidence>
<organism evidence="14 15">
    <name type="scientific">Abeliophyllum distichum</name>
    <dbReference type="NCBI Taxonomy" id="126358"/>
    <lineage>
        <taxon>Eukaryota</taxon>
        <taxon>Viridiplantae</taxon>
        <taxon>Streptophyta</taxon>
        <taxon>Embryophyta</taxon>
        <taxon>Tracheophyta</taxon>
        <taxon>Spermatophyta</taxon>
        <taxon>Magnoliopsida</taxon>
        <taxon>eudicotyledons</taxon>
        <taxon>Gunneridae</taxon>
        <taxon>Pentapetalae</taxon>
        <taxon>asterids</taxon>
        <taxon>lamiids</taxon>
        <taxon>Lamiales</taxon>
        <taxon>Oleaceae</taxon>
        <taxon>Forsythieae</taxon>
        <taxon>Abeliophyllum</taxon>
    </lineage>
</organism>
<feature type="compositionally biased region" description="Low complexity" evidence="13">
    <location>
        <begin position="359"/>
        <end position="380"/>
    </location>
</feature>
<dbReference type="Gene3D" id="1.20.120.990">
    <property type="entry name" value="Glycosyltransferase family 88, C-terminal domain"/>
    <property type="match status" value="1"/>
</dbReference>
<feature type="coiled-coil region" evidence="12">
    <location>
        <begin position="146"/>
        <end position="173"/>
    </location>
</feature>
<keyword evidence="12" id="KW-0175">Coiled coil</keyword>
<dbReference type="InterPro" id="IPR002402">
    <property type="entry name" value="Cyt_P450_E_grp-II"/>
</dbReference>
<keyword evidence="11" id="KW-0472">Membrane</keyword>
<keyword evidence="6" id="KW-0479">Metal-binding</keyword>
<accession>A0ABD1PT31</accession>
<comment type="caution">
    <text evidence="14">The sequence shown here is derived from an EMBL/GenBank/DDBJ whole genome shotgun (WGS) entry which is preliminary data.</text>
</comment>
<gene>
    <name evidence="14" type="ORF">Adt_42937</name>
</gene>
<evidence type="ECO:0000256" key="2">
    <source>
        <dbReference type="ARBA" id="ARBA00004370"/>
    </source>
</evidence>
<dbReference type="GO" id="GO:0046872">
    <property type="term" value="F:metal ion binding"/>
    <property type="evidence" value="ECO:0007669"/>
    <property type="project" value="UniProtKB-KW"/>
</dbReference>
<name>A0ABD1PT31_9LAMI</name>
<dbReference type="InterPro" id="IPR050665">
    <property type="entry name" value="Cytochrome_P450_Monooxygen"/>
</dbReference>
<evidence type="ECO:0000256" key="7">
    <source>
        <dbReference type="ARBA" id="ARBA00022989"/>
    </source>
</evidence>
<reference evidence="15" key="1">
    <citation type="submission" date="2024-07" db="EMBL/GenBank/DDBJ databases">
        <title>Two chromosome-level genome assemblies of Korean endemic species Abeliophyllum distichum and Forsythia ovata (Oleaceae).</title>
        <authorList>
            <person name="Jang H."/>
        </authorList>
    </citation>
    <scope>NUCLEOTIDE SEQUENCE [LARGE SCALE GENOMIC DNA]</scope>
</reference>
<evidence type="ECO:0000256" key="5">
    <source>
        <dbReference type="ARBA" id="ARBA00022692"/>
    </source>
</evidence>
<comment type="cofactor">
    <cofactor evidence="1">
        <name>heme</name>
        <dbReference type="ChEBI" id="CHEBI:30413"/>
    </cofactor>
</comment>
<evidence type="ECO:0000256" key="6">
    <source>
        <dbReference type="ARBA" id="ARBA00022723"/>
    </source>
</evidence>
<evidence type="ECO:0000256" key="4">
    <source>
        <dbReference type="ARBA" id="ARBA00022617"/>
    </source>
</evidence>
<dbReference type="Pfam" id="PF00067">
    <property type="entry name" value="p450"/>
    <property type="match status" value="2"/>
</dbReference>
<dbReference type="GO" id="GO:0016020">
    <property type="term" value="C:membrane"/>
    <property type="evidence" value="ECO:0007669"/>
    <property type="project" value="UniProtKB-SubCell"/>
</dbReference>
<dbReference type="InterPro" id="IPR001128">
    <property type="entry name" value="Cyt_P450"/>
</dbReference>
<dbReference type="InterPro" id="IPR036396">
    <property type="entry name" value="Cyt_P450_sf"/>
</dbReference>
<proteinExistence type="inferred from homology"/>
<keyword evidence="15" id="KW-1185">Reference proteome</keyword>
<feature type="region of interest" description="Disordered" evidence="13">
    <location>
        <begin position="318"/>
        <end position="418"/>
    </location>
</feature>
<feature type="compositionally biased region" description="Polar residues" evidence="13">
    <location>
        <begin position="381"/>
        <end position="398"/>
    </location>
</feature>
<sequence>MEPELIKEILINNNIFKKPTPNPLAKFLVCGLSGYEDEKWAKHRKIVNPAFYIEKLKHMIPAMHTSCIEMINEWEMLSSEKITIEIDVKPYLEDLTSDVISRTAFGSSYAQGKRIFRLQKEQAELTRRVLQSVYIPGWRFLPTKRNRRMKEINNQLRTLLEDIINQKQKAIKAGKDSADDDLLGILLKINLKEIKEQGNHKLGMSIDEVTMVLYEVLRLYPPAIIFTRIIYKETKLGEMTLPPGLQFMLPIILLHHDKQLWGKIWGPRICIGNNFALMEAKIALAMILRRFSFELSPSYTHAPSFVSRSRLWNFLKSKPRNSSQNHIKQQTTKQNPNPEAPPSRLAAPHHLRLPSESNSPFTTHQSSTQPPTQSTLSASPKPSTRSPKSNHTNFSPTTAAKVREAVQPHSRRPPKQDC</sequence>
<evidence type="ECO:0000313" key="15">
    <source>
        <dbReference type="Proteomes" id="UP001604336"/>
    </source>
</evidence>